<dbReference type="AlphaFoldDB" id="A0A5J5EQS6"/>
<keyword evidence="1" id="KW-1133">Transmembrane helix</keyword>
<name>A0A5J5EQS6_9PEZI</name>
<feature type="transmembrane region" description="Helical" evidence="1">
    <location>
        <begin position="46"/>
        <end position="68"/>
    </location>
</feature>
<gene>
    <name evidence="2" type="ORF">FN846DRAFT_170864</name>
</gene>
<keyword evidence="1" id="KW-0812">Transmembrane</keyword>
<dbReference type="Proteomes" id="UP000326924">
    <property type="component" value="Unassembled WGS sequence"/>
</dbReference>
<dbReference type="EMBL" id="VXIS01000164">
    <property type="protein sequence ID" value="KAA8899625.1"/>
    <property type="molecule type" value="Genomic_DNA"/>
</dbReference>
<sequence>MSFYPQILYKANPTTSRLPRIPTTHTELQRLAGAQYSPLRSGKQRLTAICSMHTYTFLLCCFFPFLALSLPTQQAAMLSAPSFSAGTFPDELFTCYTTRYSPEISALEAAIASLSENERTYCIPAGGVADEKVAGVINVEGTGKEDRETCFLPETALQQLVERCGYEERVGGEVRLPIGDVVLRLGDRMPL</sequence>
<evidence type="ECO:0000256" key="1">
    <source>
        <dbReference type="SAM" id="Phobius"/>
    </source>
</evidence>
<protein>
    <submittedName>
        <fullName evidence="2">Uncharacterized protein</fullName>
    </submittedName>
</protein>
<dbReference type="InParanoid" id="A0A5J5EQS6"/>
<keyword evidence="3" id="KW-1185">Reference proteome</keyword>
<organism evidence="2 3">
    <name type="scientific">Sphaerosporella brunnea</name>
    <dbReference type="NCBI Taxonomy" id="1250544"/>
    <lineage>
        <taxon>Eukaryota</taxon>
        <taxon>Fungi</taxon>
        <taxon>Dikarya</taxon>
        <taxon>Ascomycota</taxon>
        <taxon>Pezizomycotina</taxon>
        <taxon>Pezizomycetes</taxon>
        <taxon>Pezizales</taxon>
        <taxon>Pyronemataceae</taxon>
        <taxon>Sphaerosporella</taxon>
    </lineage>
</organism>
<evidence type="ECO:0000313" key="3">
    <source>
        <dbReference type="Proteomes" id="UP000326924"/>
    </source>
</evidence>
<keyword evidence="1" id="KW-0472">Membrane</keyword>
<comment type="caution">
    <text evidence="2">The sequence shown here is derived from an EMBL/GenBank/DDBJ whole genome shotgun (WGS) entry which is preliminary data.</text>
</comment>
<proteinExistence type="predicted"/>
<accession>A0A5J5EQS6</accession>
<reference evidence="2 3" key="1">
    <citation type="submission" date="2019-09" db="EMBL/GenBank/DDBJ databases">
        <title>Draft genome of the ectomycorrhizal ascomycete Sphaerosporella brunnea.</title>
        <authorList>
            <consortium name="DOE Joint Genome Institute"/>
            <person name="Benucci G.M."/>
            <person name="Marozzi G."/>
            <person name="Antonielli L."/>
            <person name="Sanchez S."/>
            <person name="Marco P."/>
            <person name="Wang X."/>
            <person name="Falini L.B."/>
            <person name="Barry K."/>
            <person name="Haridas S."/>
            <person name="Lipzen A."/>
            <person name="Labutti K."/>
            <person name="Grigoriev I.V."/>
            <person name="Murat C."/>
            <person name="Martin F."/>
            <person name="Albertini E."/>
            <person name="Donnini D."/>
            <person name="Bonito G."/>
        </authorList>
    </citation>
    <scope>NUCLEOTIDE SEQUENCE [LARGE SCALE GENOMIC DNA]</scope>
    <source>
        <strain evidence="2 3">Sb_GMNB300</strain>
    </source>
</reference>
<evidence type="ECO:0000313" key="2">
    <source>
        <dbReference type="EMBL" id="KAA8899625.1"/>
    </source>
</evidence>